<dbReference type="PROSITE" id="PS50002">
    <property type="entry name" value="SH3"/>
    <property type="match status" value="1"/>
</dbReference>
<keyword evidence="2" id="KW-0597">Phosphoprotein</keyword>
<evidence type="ECO:0000256" key="3">
    <source>
        <dbReference type="ARBA" id="ARBA00022737"/>
    </source>
</evidence>
<dbReference type="VEuPathDB" id="TrichDB:TRFO_05114"/>
<dbReference type="Pfam" id="PF17902">
    <property type="entry name" value="SH3_10"/>
    <property type="match status" value="1"/>
</dbReference>
<evidence type="ECO:0000256" key="1">
    <source>
        <dbReference type="ARBA" id="ARBA00022443"/>
    </source>
</evidence>
<accession>A0A1J4KAP4</accession>
<reference evidence="6" key="1">
    <citation type="submission" date="2016-10" db="EMBL/GenBank/DDBJ databases">
        <authorList>
            <person name="Benchimol M."/>
            <person name="Almeida L.G."/>
            <person name="Vasconcelos A.T."/>
            <person name="Perreira-Neves A."/>
            <person name="Rosa I.A."/>
            <person name="Tasca T."/>
            <person name="Bogo M.R."/>
            <person name="de Souza W."/>
        </authorList>
    </citation>
    <scope>NUCLEOTIDE SEQUENCE [LARGE SCALE GENOMIC DNA]</scope>
    <source>
        <strain evidence="6">K</strain>
    </source>
</reference>
<dbReference type="Gene3D" id="2.30.30.40">
    <property type="entry name" value="SH3 Domains"/>
    <property type="match status" value="1"/>
</dbReference>
<dbReference type="EMBL" id="MLAK01000682">
    <property type="protein sequence ID" value="OHT07968.1"/>
    <property type="molecule type" value="Genomic_DNA"/>
</dbReference>
<keyword evidence="1 4" id="KW-0728">SH3 domain</keyword>
<keyword evidence="3" id="KW-0677">Repeat</keyword>
<dbReference type="Proteomes" id="UP000179807">
    <property type="component" value="Unassembled WGS sequence"/>
</dbReference>
<sequence>MRGKSKQFEPIQNVMSKSVENIELVKKRFTDSIKWLKNAKKQLNKILDCTNALTHTPDLHLHPQIHTNTYSTFSQLSNVASNFQAFLSETIPMAKSSINDTSAKISSIRSQFRSQHNSLISIHDELYSMLLSPNKSSNSQEYLEHGFHLHCQYLRYFNQITEIQDKIIKTLNETKELINLIKEAEKSLVKKLNNNALKTFPVKKELMPMFEKNANNENNENMYDNKNEIKEVNESFEEQREPQFRIADEFRFEDAKIEMEVLKGFNKVEQGQIDIVEGEIVTVIDSNFPEYWTVKKANGIEGEVPALCLIPKQKQA</sequence>
<evidence type="ECO:0000313" key="7">
    <source>
        <dbReference type="Proteomes" id="UP000179807"/>
    </source>
</evidence>
<evidence type="ECO:0000313" key="6">
    <source>
        <dbReference type="EMBL" id="OHT07968.1"/>
    </source>
</evidence>
<name>A0A1J4KAP4_9EUKA</name>
<dbReference type="InterPro" id="IPR041615">
    <property type="entry name" value="Desmoplakin_SH3"/>
</dbReference>
<gene>
    <name evidence="6" type="ORF">TRFO_05114</name>
</gene>
<dbReference type="GeneID" id="94827001"/>
<dbReference type="AlphaFoldDB" id="A0A1J4KAP4"/>
<proteinExistence type="predicted"/>
<dbReference type="RefSeq" id="XP_068361104.1">
    <property type="nucleotide sequence ID" value="XM_068492297.1"/>
</dbReference>
<dbReference type="InterPro" id="IPR001452">
    <property type="entry name" value="SH3_domain"/>
</dbReference>
<dbReference type="OrthoDB" id="10255964at2759"/>
<keyword evidence="7" id="KW-1185">Reference proteome</keyword>
<evidence type="ECO:0000256" key="4">
    <source>
        <dbReference type="PROSITE-ProRule" id="PRU00192"/>
    </source>
</evidence>
<evidence type="ECO:0000259" key="5">
    <source>
        <dbReference type="PROSITE" id="PS50002"/>
    </source>
</evidence>
<organism evidence="6 7">
    <name type="scientific">Tritrichomonas foetus</name>
    <dbReference type="NCBI Taxonomy" id="1144522"/>
    <lineage>
        <taxon>Eukaryota</taxon>
        <taxon>Metamonada</taxon>
        <taxon>Parabasalia</taxon>
        <taxon>Tritrichomonadida</taxon>
        <taxon>Tritrichomonadidae</taxon>
        <taxon>Tritrichomonas</taxon>
    </lineage>
</organism>
<dbReference type="InterPro" id="IPR036028">
    <property type="entry name" value="SH3-like_dom_sf"/>
</dbReference>
<evidence type="ECO:0000256" key="2">
    <source>
        <dbReference type="ARBA" id="ARBA00022553"/>
    </source>
</evidence>
<comment type="caution">
    <text evidence="6">The sequence shown here is derived from an EMBL/GenBank/DDBJ whole genome shotgun (WGS) entry which is preliminary data.</text>
</comment>
<protein>
    <recommendedName>
        <fullName evidence="5">SH3 domain-containing protein</fullName>
    </recommendedName>
</protein>
<dbReference type="SUPFAM" id="SSF50044">
    <property type="entry name" value="SH3-domain"/>
    <property type="match status" value="1"/>
</dbReference>
<feature type="domain" description="SH3" evidence="5">
    <location>
        <begin position="254"/>
        <end position="314"/>
    </location>
</feature>